<evidence type="ECO:0000256" key="3">
    <source>
        <dbReference type="ARBA" id="ARBA00023315"/>
    </source>
</evidence>
<dbReference type="GO" id="GO:0046677">
    <property type="term" value="P:response to antibiotic"/>
    <property type="evidence" value="ECO:0007669"/>
    <property type="project" value="UniProtKB-KW"/>
</dbReference>
<evidence type="ECO:0000256" key="4">
    <source>
        <dbReference type="RuleBase" id="RU365031"/>
    </source>
</evidence>
<name>A0A8J4E2U6_9ACTN</name>
<reference evidence="5" key="1">
    <citation type="submission" date="2021-01" db="EMBL/GenBank/DDBJ databases">
        <title>Whole genome shotgun sequence of Virgisporangium aurantiacum NBRC 16421.</title>
        <authorList>
            <person name="Komaki H."/>
            <person name="Tamura T."/>
        </authorList>
    </citation>
    <scope>NUCLEOTIDE SEQUENCE</scope>
    <source>
        <strain evidence="5">NBRC 16421</strain>
    </source>
</reference>
<keyword evidence="4" id="KW-0046">Antibiotic resistance</keyword>
<comment type="similarity">
    <text evidence="1 4">Belongs to the antibiotic N-acetyltransferase family.</text>
</comment>
<evidence type="ECO:0000313" key="6">
    <source>
        <dbReference type="Proteomes" id="UP000612585"/>
    </source>
</evidence>
<dbReference type="EMBL" id="BOPG01000031">
    <property type="protein sequence ID" value="GIJ57372.1"/>
    <property type="molecule type" value="Genomic_DNA"/>
</dbReference>
<dbReference type="GO" id="GO:0046353">
    <property type="term" value="F:aminoglycoside 3-N-acetyltransferase activity"/>
    <property type="evidence" value="ECO:0007669"/>
    <property type="project" value="UniProtKB-EC"/>
</dbReference>
<organism evidence="5 6">
    <name type="scientific">Virgisporangium aurantiacum</name>
    <dbReference type="NCBI Taxonomy" id="175570"/>
    <lineage>
        <taxon>Bacteria</taxon>
        <taxon>Bacillati</taxon>
        <taxon>Actinomycetota</taxon>
        <taxon>Actinomycetes</taxon>
        <taxon>Micromonosporales</taxon>
        <taxon>Micromonosporaceae</taxon>
        <taxon>Virgisporangium</taxon>
    </lineage>
</organism>
<dbReference type="EC" id="2.3.1.-" evidence="4"/>
<dbReference type="PANTHER" id="PTHR11104">
    <property type="entry name" value="AMINOGLYCOSIDE N3-ACETYLTRANSFERASE"/>
    <property type="match status" value="1"/>
</dbReference>
<evidence type="ECO:0000256" key="1">
    <source>
        <dbReference type="ARBA" id="ARBA00006383"/>
    </source>
</evidence>
<sequence length="272" mass="29228">MARLSGATDPAVTVAGMENALRAAGVRLGRDLLVHCAMRRIGRVDGGPATLLAALTAVVGTDATIVVPAQTTENSVSSAAYRRTTAGMTPAEREAYEERMPGFDVDTTPSQHMGLFAEHVRTRPDAVRSAHPQTSFAAVGARAADLMRRHDLDCHLGEQSPLGGLYAGDADILLLGVGYAGCTALHLAEYRLPPPRPSRSYRCFVSVDGRRVRRDFEDLDLDPTDFDRLGADLDREAFVRHGRVGAAPTRVLPVRASVDFAVGWLTKKRALG</sequence>
<dbReference type="SUPFAM" id="SSF110710">
    <property type="entry name" value="TTHA0583/YokD-like"/>
    <property type="match status" value="1"/>
</dbReference>
<dbReference type="AlphaFoldDB" id="A0A8J4E2U6"/>
<dbReference type="Proteomes" id="UP000612585">
    <property type="component" value="Unassembled WGS sequence"/>
</dbReference>
<protein>
    <recommendedName>
        <fullName evidence="4">Aminoglycoside N(3)-acetyltransferase</fullName>
        <ecNumber evidence="4">2.3.1.-</ecNumber>
    </recommendedName>
</protein>
<evidence type="ECO:0000313" key="5">
    <source>
        <dbReference type="EMBL" id="GIJ57372.1"/>
    </source>
</evidence>
<dbReference type="PANTHER" id="PTHR11104:SF0">
    <property type="entry name" value="SPBETA PROPHAGE-DERIVED AMINOGLYCOSIDE N(3')-ACETYLTRANSFERASE-LIKE PROTEIN YOKD"/>
    <property type="match status" value="1"/>
</dbReference>
<keyword evidence="3 4" id="KW-0012">Acyltransferase</keyword>
<evidence type="ECO:0000256" key="2">
    <source>
        <dbReference type="ARBA" id="ARBA00022679"/>
    </source>
</evidence>
<proteinExistence type="inferred from homology"/>
<comment type="caution">
    <text evidence="5">The sequence shown here is derived from an EMBL/GenBank/DDBJ whole genome shotgun (WGS) entry which is preliminary data.</text>
</comment>
<dbReference type="InterPro" id="IPR028345">
    <property type="entry name" value="Antibiotic_NAT-like"/>
</dbReference>
<dbReference type="InterPro" id="IPR003679">
    <property type="entry name" value="Amioglycoside_AcTrfase"/>
</dbReference>
<keyword evidence="2 4" id="KW-0808">Transferase</keyword>
<dbReference type="Pfam" id="PF02522">
    <property type="entry name" value="Antibiotic_NAT"/>
    <property type="match status" value="1"/>
</dbReference>
<comment type="catalytic activity">
    <reaction evidence="4">
        <text>a 2-deoxystreptamine antibiotic + acetyl-CoA = an N(3)-acetyl-2-deoxystreptamine antibiotic + CoA + H(+)</text>
        <dbReference type="Rhea" id="RHEA:12665"/>
        <dbReference type="ChEBI" id="CHEBI:15378"/>
        <dbReference type="ChEBI" id="CHEBI:57287"/>
        <dbReference type="ChEBI" id="CHEBI:57288"/>
        <dbReference type="ChEBI" id="CHEBI:57921"/>
        <dbReference type="ChEBI" id="CHEBI:77452"/>
        <dbReference type="EC" id="2.3.1.81"/>
    </reaction>
</comment>
<accession>A0A8J4E2U6</accession>
<keyword evidence="6" id="KW-1185">Reference proteome</keyword>
<gene>
    <name evidence="5" type="ORF">Vau01_048880</name>
</gene>